<dbReference type="RefSeq" id="WP_184486141.1">
    <property type="nucleotide sequence ID" value="NZ_JACHIV010000001.1"/>
</dbReference>
<keyword evidence="3" id="KW-1185">Reference proteome</keyword>
<dbReference type="Proteomes" id="UP000580474">
    <property type="component" value="Unassembled WGS sequence"/>
</dbReference>
<dbReference type="EMBL" id="JACHIV010000001">
    <property type="protein sequence ID" value="MBB5068032.1"/>
    <property type="molecule type" value="Genomic_DNA"/>
</dbReference>
<reference evidence="2 3" key="1">
    <citation type="submission" date="2020-08" db="EMBL/GenBank/DDBJ databases">
        <title>Sequencing the genomes of 1000 actinobacteria strains.</title>
        <authorList>
            <person name="Klenk H.-P."/>
        </authorList>
    </citation>
    <scope>NUCLEOTIDE SEQUENCE [LARGE SCALE GENOMIC DNA]</scope>
    <source>
        <strain evidence="2 3">DSM 45582</strain>
    </source>
</reference>
<gene>
    <name evidence="2" type="ORF">BJ969_001120</name>
</gene>
<organism evidence="2 3">
    <name type="scientific">Saccharopolyspora gloriosae</name>
    <dbReference type="NCBI Taxonomy" id="455344"/>
    <lineage>
        <taxon>Bacteria</taxon>
        <taxon>Bacillati</taxon>
        <taxon>Actinomycetota</taxon>
        <taxon>Actinomycetes</taxon>
        <taxon>Pseudonocardiales</taxon>
        <taxon>Pseudonocardiaceae</taxon>
        <taxon>Saccharopolyspora</taxon>
    </lineage>
</organism>
<evidence type="ECO:0000313" key="2">
    <source>
        <dbReference type="EMBL" id="MBB5068032.1"/>
    </source>
</evidence>
<name>A0A840NFQ6_9PSEU</name>
<dbReference type="AlphaFoldDB" id="A0A840NFQ6"/>
<sequence>MPLEQFADYAAVHDDLETVVLPGTGHYALIEPENPATHDVARTLRDLTSAWTPAGRTTGEDTAWRTTITARTGAGADSPAATGHPGEGTAPDEVTPA</sequence>
<comment type="caution">
    <text evidence="2">The sequence shown here is derived from an EMBL/GenBank/DDBJ whole genome shotgun (WGS) entry which is preliminary data.</text>
</comment>
<protein>
    <recommendedName>
        <fullName evidence="4">Alpha/beta hydrolase family protein</fullName>
    </recommendedName>
</protein>
<proteinExistence type="predicted"/>
<accession>A0A840NFQ6</accession>
<evidence type="ECO:0008006" key="4">
    <source>
        <dbReference type="Google" id="ProtNLM"/>
    </source>
</evidence>
<evidence type="ECO:0000313" key="3">
    <source>
        <dbReference type="Proteomes" id="UP000580474"/>
    </source>
</evidence>
<evidence type="ECO:0000256" key="1">
    <source>
        <dbReference type="SAM" id="MobiDB-lite"/>
    </source>
</evidence>
<feature type="region of interest" description="Disordered" evidence="1">
    <location>
        <begin position="72"/>
        <end position="97"/>
    </location>
</feature>